<evidence type="ECO:0000256" key="6">
    <source>
        <dbReference type="ARBA" id="ARBA00023187"/>
    </source>
</evidence>
<feature type="region of interest" description="Disordered" evidence="10">
    <location>
        <begin position="74"/>
        <end position="176"/>
    </location>
</feature>
<dbReference type="GO" id="GO:0005681">
    <property type="term" value="C:spliceosomal complex"/>
    <property type="evidence" value="ECO:0007669"/>
    <property type="project" value="UniProtKB-UniRule"/>
</dbReference>
<comment type="similarity">
    <text evidence="2 9">Belongs to the snRNP Sm proteins family.</text>
</comment>
<keyword evidence="3 9" id="KW-0507">mRNA processing</keyword>
<dbReference type="AlphaFoldDB" id="A0A9P8PQ45"/>
<evidence type="ECO:0000256" key="10">
    <source>
        <dbReference type="SAM" id="MobiDB-lite"/>
    </source>
</evidence>
<comment type="function">
    <text evidence="9">Binds specifically to the 3'-terminal U-tract of U6 snRNA.</text>
</comment>
<feature type="compositionally biased region" description="Low complexity" evidence="10">
    <location>
        <begin position="88"/>
        <end position="176"/>
    </location>
</feature>
<evidence type="ECO:0000313" key="12">
    <source>
        <dbReference type="EMBL" id="KAH3676348.1"/>
    </source>
</evidence>
<gene>
    <name evidence="9" type="primary">LSM4</name>
    <name evidence="12" type="ORF">WICPIJ_009128</name>
</gene>
<evidence type="ECO:0000256" key="9">
    <source>
        <dbReference type="RuleBase" id="RU365049"/>
    </source>
</evidence>
<proteinExistence type="inferred from homology"/>
<accession>A0A9P8PQ45</accession>
<keyword evidence="8 9" id="KW-0687">Ribonucleoprotein</keyword>
<keyword evidence="13" id="KW-1185">Reference proteome</keyword>
<dbReference type="InterPro" id="IPR027141">
    <property type="entry name" value="LSm4/Sm_D1/D3"/>
</dbReference>
<dbReference type="InterPro" id="IPR047575">
    <property type="entry name" value="Sm"/>
</dbReference>
<evidence type="ECO:0000256" key="5">
    <source>
        <dbReference type="ARBA" id="ARBA00022884"/>
    </source>
</evidence>
<feature type="compositionally biased region" description="Basic and acidic residues" evidence="10">
    <location>
        <begin position="74"/>
        <end position="85"/>
    </location>
</feature>
<dbReference type="Pfam" id="PF01423">
    <property type="entry name" value="LSM"/>
    <property type="match status" value="1"/>
</dbReference>
<comment type="subunit">
    <text evidence="9">LSm subunits form a heteromer with a doughnut shape.</text>
</comment>
<dbReference type="InterPro" id="IPR001163">
    <property type="entry name" value="Sm_dom_euk/arc"/>
</dbReference>
<evidence type="ECO:0000313" key="13">
    <source>
        <dbReference type="Proteomes" id="UP000774326"/>
    </source>
</evidence>
<keyword evidence="4 9" id="KW-0747">Spliceosome</keyword>
<keyword evidence="5 9" id="KW-0694">RNA-binding</keyword>
<dbReference type="InterPro" id="IPR010920">
    <property type="entry name" value="LSM_dom_sf"/>
</dbReference>
<reference evidence="12" key="1">
    <citation type="journal article" date="2021" name="Open Biol.">
        <title>Shared evolutionary footprints suggest mitochondrial oxidative damage underlies multiple complex I losses in fungi.</title>
        <authorList>
            <person name="Schikora-Tamarit M.A."/>
            <person name="Marcet-Houben M."/>
            <person name="Nosek J."/>
            <person name="Gabaldon T."/>
        </authorList>
    </citation>
    <scope>NUCLEOTIDE SEQUENCE</scope>
    <source>
        <strain evidence="12">CBS2887</strain>
    </source>
</reference>
<dbReference type="InterPro" id="IPR034101">
    <property type="entry name" value="Lsm4"/>
</dbReference>
<dbReference type="SMART" id="SM00651">
    <property type="entry name" value="Sm"/>
    <property type="match status" value="1"/>
</dbReference>
<keyword evidence="7 9" id="KW-0539">Nucleus</keyword>
<dbReference type="GO" id="GO:0003723">
    <property type="term" value="F:RNA binding"/>
    <property type="evidence" value="ECO:0007669"/>
    <property type="project" value="UniProtKB-KW"/>
</dbReference>
<name>A0A9P8PQ45_WICPI</name>
<dbReference type="OrthoDB" id="747253at2759"/>
<keyword evidence="6 9" id="KW-0508">mRNA splicing</keyword>
<dbReference type="PROSITE" id="PS52002">
    <property type="entry name" value="SM"/>
    <property type="match status" value="1"/>
</dbReference>
<dbReference type="SUPFAM" id="SSF50182">
    <property type="entry name" value="Sm-like ribonucleoproteins"/>
    <property type="match status" value="1"/>
</dbReference>
<evidence type="ECO:0000259" key="11">
    <source>
        <dbReference type="PROSITE" id="PS52002"/>
    </source>
</evidence>
<evidence type="ECO:0000256" key="2">
    <source>
        <dbReference type="ARBA" id="ARBA00006850"/>
    </source>
</evidence>
<organism evidence="12 13">
    <name type="scientific">Wickerhamomyces pijperi</name>
    <name type="common">Yeast</name>
    <name type="synonym">Pichia pijperi</name>
    <dbReference type="NCBI Taxonomy" id="599730"/>
    <lineage>
        <taxon>Eukaryota</taxon>
        <taxon>Fungi</taxon>
        <taxon>Dikarya</taxon>
        <taxon>Ascomycota</taxon>
        <taxon>Saccharomycotina</taxon>
        <taxon>Saccharomycetes</taxon>
        <taxon>Phaffomycetales</taxon>
        <taxon>Wickerhamomycetaceae</taxon>
        <taxon>Wickerhamomyces</taxon>
    </lineage>
</organism>
<dbReference type="EMBL" id="JAEUBG010005287">
    <property type="protein sequence ID" value="KAH3676348.1"/>
    <property type="molecule type" value="Genomic_DNA"/>
</dbReference>
<dbReference type="GO" id="GO:0000956">
    <property type="term" value="P:nuclear-transcribed mRNA catabolic process"/>
    <property type="evidence" value="ECO:0007669"/>
    <property type="project" value="UniProtKB-UniRule"/>
</dbReference>
<sequence length="176" mass="20606">MVTSKGQPLLIELKSGETLNGTLQEIDAWMNLTLVNVIETNSEGDEFIKLKEIFIRGKDIKYLRLPDDVIKDVKNRNVHDQEQRMKNRSGNSNNNNSNQGGRNYNNQNRNFNNQGRNFNNNNNQGSRNNYNNNNQRGGNRRQFNQNQSFNNNSQQQQQQQQQIHTQQQQQQFQPNQ</sequence>
<evidence type="ECO:0000256" key="3">
    <source>
        <dbReference type="ARBA" id="ARBA00022664"/>
    </source>
</evidence>
<dbReference type="GO" id="GO:0000398">
    <property type="term" value="P:mRNA splicing, via spliceosome"/>
    <property type="evidence" value="ECO:0007669"/>
    <property type="project" value="InterPro"/>
</dbReference>
<comment type="caution">
    <text evidence="12">The sequence shown here is derived from an EMBL/GenBank/DDBJ whole genome shotgun (WGS) entry which is preliminary data.</text>
</comment>
<evidence type="ECO:0000256" key="4">
    <source>
        <dbReference type="ARBA" id="ARBA00022728"/>
    </source>
</evidence>
<dbReference type="Gene3D" id="2.30.30.100">
    <property type="match status" value="1"/>
</dbReference>
<feature type="domain" description="Sm" evidence="11">
    <location>
        <begin position="1"/>
        <end position="69"/>
    </location>
</feature>
<protein>
    <recommendedName>
        <fullName evidence="9">LSM complex subunit LSM4</fullName>
    </recommendedName>
</protein>
<dbReference type="Proteomes" id="UP000774326">
    <property type="component" value="Unassembled WGS sequence"/>
</dbReference>
<evidence type="ECO:0000256" key="7">
    <source>
        <dbReference type="ARBA" id="ARBA00023242"/>
    </source>
</evidence>
<dbReference type="CDD" id="cd01723">
    <property type="entry name" value="LSm4"/>
    <property type="match status" value="1"/>
</dbReference>
<evidence type="ECO:0000256" key="8">
    <source>
        <dbReference type="ARBA" id="ARBA00023274"/>
    </source>
</evidence>
<dbReference type="GO" id="GO:0097525">
    <property type="term" value="C:spliceosomal snRNP complex"/>
    <property type="evidence" value="ECO:0007669"/>
    <property type="project" value="UniProtKB-ARBA"/>
</dbReference>
<reference evidence="12" key="2">
    <citation type="submission" date="2021-01" db="EMBL/GenBank/DDBJ databases">
        <authorList>
            <person name="Schikora-Tamarit M.A."/>
        </authorList>
    </citation>
    <scope>NUCLEOTIDE SEQUENCE</scope>
    <source>
        <strain evidence="12">CBS2887</strain>
    </source>
</reference>
<dbReference type="PANTHER" id="PTHR23338">
    <property type="entry name" value="SMALL NUCLEAR RIBONUCLEOPROTEIN SM"/>
    <property type="match status" value="1"/>
</dbReference>
<evidence type="ECO:0000256" key="1">
    <source>
        <dbReference type="ARBA" id="ARBA00004123"/>
    </source>
</evidence>
<comment type="subcellular location">
    <subcellularLocation>
        <location evidence="1 9">Nucleus</location>
    </subcellularLocation>
</comment>